<dbReference type="GO" id="GO:0005829">
    <property type="term" value="C:cytosol"/>
    <property type="evidence" value="ECO:0007669"/>
    <property type="project" value="UniProtKB-ARBA"/>
</dbReference>
<dbReference type="CDD" id="cd19087">
    <property type="entry name" value="AKR_AKR12A1_B1_C1"/>
    <property type="match status" value="1"/>
</dbReference>
<dbReference type="InterPro" id="IPR023210">
    <property type="entry name" value="NADP_OxRdtase_dom"/>
</dbReference>
<organism evidence="4 5">
    <name type="scientific">Anaerolinea thermolimosa</name>
    <dbReference type="NCBI Taxonomy" id="229919"/>
    <lineage>
        <taxon>Bacteria</taxon>
        <taxon>Bacillati</taxon>
        <taxon>Chloroflexota</taxon>
        <taxon>Anaerolineae</taxon>
        <taxon>Anaerolineales</taxon>
        <taxon>Anaerolineaceae</taxon>
        <taxon>Anaerolinea</taxon>
    </lineage>
</organism>
<dbReference type="AlphaFoldDB" id="A0A3D1JLH5"/>
<name>A0A3D1JLH5_9CHLR</name>
<comment type="caution">
    <text evidence="4">The sequence shown here is derived from an EMBL/GenBank/DDBJ whole genome shotgun (WGS) entry which is preliminary data.</text>
</comment>
<feature type="region of interest" description="Disordered" evidence="2">
    <location>
        <begin position="306"/>
        <end position="325"/>
    </location>
</feature>
<sequence>MEYRFLGNTGIRVSQLCFGTMSFGGDADEETSAALFKRCRDVGINFFDCANTYSAGRAEEILGRLIAGNRHELIITSKVYFPTGSDVNARGATRRNILLQVEASLKRLGTDYIDVYFIHHFDDNTPLPETLRALDDLVHSGKILYPAASNFAAWQVAKALGLSALHGWAPFAVLQPMYNLVKRQAEVEILPMARAEGLGVITYSPLGGGLLTGKYTPGTRPEKGRLVENKMYQVRYGAAWMVEVADRFSEFARQRGFDPAALAVAWAGSHPAVTAPIIGARNLQQLEGSLKSLEITMTPELRAEISALSPEPPPATDRSEEVVSG</sequence>
<dbReference type="OrthoDB" id="9773828at2"/>
<dbReference type="Gene3D" id="3.20.20.100">
    <property type="entry name" value="NADP-dependent oxidoreductase domain"/>
    <property type="match status" value="1"/>
</dbReference>
<dbReference type="RefSeq" id="WP_062195244.1">
    <property type="nucleotide sequence ID" value="NZ_DF967965.1"/>
</dbReference>
<gene>
    <name evidence="4" type="ORF">DEQ80_11660</name>
</gene>
<feature type="domain" description="NADP-dependent oxidoreductase" evidence="3">
    <location>
        <begin position="16"/>
        <end position="308"/>
    </location>
</feature>
<dbReference type="STRING" id="229919.GCA_001050195_02846"/>
<evidence type="ECO:0000313" key="5">
    <source>
        <dbReference type="Proteomes" id="UP000264141"/>
    </source>
</evidence>
<keyword evidence="1" id="KW-0560">Oxidoreductase</keyword>
<evidence type="ECO:0000256" key="2">
    <source>
        <dbReference type="SAM" id="MobiDB-lite"/>
    </source>
</evidence>
<dbReference type="Pfam" id="PF00248">
    <property type="entry name" value="Aldo_ket_red"/>
    <property type="match status" value="1"/>
</dbReference>
<dbReference type="GO" id="GO:0016491">
    <property type="term" value="F:oxidoreductase activity"/>
    <property type="evidence" value="ECO:0007669"/>
    <property type="project" value="UniProtKB-KW"/>
</dbReference>
<dbReference type="PANTHER" id="PTHR43364">
    <property type="entry name" value="NADH-SPECIFIC METHYLGLYOXAL REDUCTASE-RELATED"/>
    <property type="match status" value="1"/>
</dbReference>
<protein>
    <submittedName>
        <fullName evidence="4">Aldo/keto reductase</fullName>
    </submittedName>
</protein>
<dbReference type="EMBL" id="DPBP01000044">
    <property type="protein sequence ID" value="HCE18506.1"/>
    <property type="molecule type" value="Genomic_DNA"/>
</dbReference>
<reference evidence="4 5" key="1">
    <citation type="journal article" date="2018" name="Nat. Biotechnol.">
        <title>A standardized bacterial taxonomy based on genome phylogeny substantially revises the tree of life.</title>
        <authorList>
            <person name="Parks D.H."/>
            <person name="Chuvochina M."/>
            <person name="Waite D.W."/>
            <person name="Rinke C."/>
            <person name="Skarshewski A."/>
            <person name="Chaumeil P.A."/>
            <person name="Hugenholtz P."/>
        </authorList>
    </citation>
    <scope>NUCLEOTIDE SEQUENCE [LARGE SCALE GENOMIC DNA]</scope>
    <source>
        <strain evidence="4">UBA8781</strain>
    </source>
</reference>
<dbReference type="FunFam" id="3.20.20.100:FF:000004">
    <property type="entry name" value="Oxidoreductase, aldo/keto reductase"/>
    <property type="match status" value="1"/>
</dbReference>
<evidence type="ECO:0000313" key="4">
    <source>
        <dbReference type="EMBL" id="HCE18506.1"/>
    </source>
</evidence>
<evidence type="ECO:0000259" key="3">
    <source>
        <dbReference type="Pfam" id="PF00248"/>
    </source>
</evidence>
<dbReference type="InterPro" id="IPR050523">
    <property type="entry name" value="AKR_Detox_Biosynth"/>
</dbReference>
<dbReference type="PANTHER" id="PTHR43364:SF4">
    <property type="entry name" value="NAD(P)-LINKED OXIDOREDUCTASE SUPERFAMILY PROTEIN"/>
    <property type="match status" value="1"/>
</dbReference>
<accession>A0A3D1JLH5</accession>
<evidence type="ECO:0000256" key="1">
    <source>
        <dbReference type="ARBA" id="ARBA00023002"/>
    </source>
</evidence>
<dbReference type="InterPro" id="IPR036812">
    <property type="entry name" value="NAD(P)_OxRdtase_dom_sf"/>
</dbReference>
<dbReference type="SUPFAM" id="SSF51430">
    <property type="entry name" value="NAD(P)-linked oxidoreductase"/>
    <property type="match status" value="1"/>
</dbReference>
<dbReference type="Proteomes" id="UP000264141">
    <property type="component" value="Unassembled WGS sequence"/>
</dbReference>
<proteinExistence type="predicted"/>